<evidence type="ECO:0000256" key="2">
    <source>
        <dbReference type="SAM" id="MobiDB-lite"/>
    </source>
</evidence>
<dbReference type="Proteomes" id="UP000190897">
    <property type="component" value="Unassembled WGS sequence"/>
</dbReference>
<dbReference type="Pfam" id="PF19335">
    <property type="entry name" value="HMBD"/>
    <property type="match status" value="1"/>
</dbReference>
<dbReference type="EMBL" id="FUZA01000018">
    <property type="protein sequence ID" value="SKC20440.1"/>
    <property type="molecule type" value="Genomic_DNA"/>
</dbReference>
<dbReference type="RefSeq" id="WP_082218068.1">
    <property type="nucleotide sequence ID" value="NZ_FUZA01000018.1"/>
</dbReference>
<feature type="domain" description="CusB-like three alpha-helical bundle" evidence="5">
    <location>
        <begin position="157"/>
        <end position="204"/>
    </location>
</feature>
<protein>
    <submittedName>
        <fullName evidence="6">Multidrug efflux pump subunit AcrA (Membrane-fusion protein)</fullName>
    </submittedName>
</protein>
<dbReference type="STRING" id="651661.SAMN05660293_05650"/>
<dbReference type="GO" id="GO:0015679">
    <property type="term" value="P:plasma membrane copper ion transport"/>
    <property type="evidence" value="ECO:0007669"/>
    <property type="project" value="TreeGrafter"/>
</dbReference>
<evidence type="ECO:0000256" key="3">
    <source>
        <dbReference type="SAM" id="SignalP"/>
    </source>
</evidence>
<proteinExistence type="predicted"/>
<dbReference type="InterPro" id="IPR051909">
    <property type="entry name" value="MFP_Cation_Efflux"/>
</dbReference>
<dbReference type="Gene3D" id="6.10.140.730">
    <property type="match status" value="1"/>
</dbReference>
<dbReference type="Pfam" id="PF25869">
    <property type="entry name" value="3HB_CusB"/>
    <property type="match status" value="1"/>
</dbReference>
<dbReference type="GO" id="GO:0046914">
    <property type="term" value="F:transition metal ion binding"/>
    <property type="evidence" value="ECO:0007669"/>
    <property type="project" value="TreeGrafter"/>
</dbReference>
<evidence type="ECO:0000313" key="6">
    <source>
        <dbReference type="EMBL" id="SKC20440.1"/>
    </source>
</evidence>
<feature type="region of interest" description="Disordered" evidence="2">
    <location>
        <begin position="228"/>
        <end position="258"/>
    </location>
</feature>
<dbReference type="InterPro" id="IPR045800">
    <property type="entry name" value="HMBD"/>
</dbReference>
<organism evidence="6 7">
    <name type="scientific">Dyadobacter psychrophilus</name>
    <dbReference type="NCBI Taxonomy" id="651661"/>
    <lineage>
        <taxon>Bacteria</taxon>
        <taxon>Pseudomonadati</taxon>
        <taxon>Bacteroidota</taxon>
        <taxon>Cytophagia</taxon>
        <taxon>Cytophagales</taxon>
        <taxon>Spirosomataceae</taxon>
        <taxon>Dyadobacter</taxon>
    </lineage>
</organism>
<evidence type="ECO:0000256" key="1">
    <source>
        <dbReference type="ARBA" id="ARBA00022448"/>
    </source>
</evidence>
<dbReference type="PROSITE" id="PS51257">
    <property type="entry name" value="PROKAR_LIPOPROTEIN"/>
    <property type="match status" value="1"/>
</dbReference>
<keyword evidence="7" id="KW-1185">Reference proteome</keyword>
<feature type="signal peptide" evidence="3">
    <location>
        <begin position="1"/>
        <end position="22"/>
    </location>
</feature>
<dbReference type="PANTHER" id="PTHR30097">
    <property type="entry name" value="CATION EFFLUX SYSTEM PROTEIN CUSB"/>
    <property type="match status" value="1"/>
</dbReference>
<keyword evidence="1" id="KW-0813">Transport</keyword>
<dbReference type="GO" id="GO:0030288">
    <property type="term" value="C:outer membrane-bounded periplasmic space"/>
    <property type="evidence" value="ECO:0007669"/>
    <property type="project" value="TreeGrafter"/>
</dbReference>
<dbReference type="Gene3D" id="2.40.420.20">
    <property type="match status" value="1"/>
</dbReference>
<name>A0A1T5HIN7_9BACT</name>
<dbReference type="PANTHER" id="PTHR30097:SF15">
    <property type="entry name" value="CATION EFFLUX SYSTEM PROTEIN CUSB"/>
    <property type="match status" value="1"/>
</dbReference>
<dbReference type="InterPro" id="IPR058791">
    <property type="entry name" value="3HB_CusB"/>
</dbReference>
<dbReference type="GO" id="GO:0060003">
    <property type="term" value="P:copper ion export"/>
    <property type="evidence" value="ECO:0007669"/>
    <property type="project" value="TreeGrafter"/>
</dbReference>
<reference evidence="7" key="1">
    <citation type="submission" date="2017-02" db="EMBL/GenBank/DDBJ databases">
        <authorList>
            <person name="Varghese N."/>
            <person name="Submissions S."/>
        </authorList>
    </citation>
    <scope>NUCLEOTIDE SEQUENCE [LARGE SCALE GENOMIC DNA]</scope>
    <source>
        <strain evidence="7">DSM 22270</strain>
    </source>
</reference>
<feature type="chain" id="PRO_5012143045" evidence="3">
    <location>
        <begin position="23"/>
        <end position="440"/>
    </location>
</feature>
<evidence type="ECO:0000259" key="4">
    <source>
        <dbReference type="Pfam" id="PF19335"/>
    </source>
</evidence>
<dbReference type="OrthoDB" id="9806939at2"/>
<evidence type="ECO:0000259" key="5">
    <source>
        <dbReference type="Pfam" id="PF25869"/>
    </source>
</evidence>
<sequence length="440" mass="47158">MKKNYIVSQLIVLLLATVFLTACDSKTPKDGHTAHGQSEQYTCPMHPQVISSKPGKCPICGMDLVAKEANNELIVDTSFNALLKPVNAQVIANIPLTNAESGMRIFSAQAQGVVTYDSRSQVSLSSRVGGRIEKLLIKYNYQPVRKGQLVMEVYSPDLASAQRELLMLGNDEGSRDLLSKAKQRLLLLGVAPGQIEDIIKSGNILYKVPVYSPANGYILEQSASLPAASAPMPTPSGSDGAAMDEMAGSSPASAAPTRPSAAVSPVLLRAGQYITAGQTLFTIYTSQGLIAEFALSPAISSRIKPGQKLLFYAGNDKETMASGQIGLIQPVLRSGESFTLARVYLPGKNLTPGQLLTANIPIVFQKGLWLDKKAVWQTGSKSIVFKRQGKVLVPMKVKAGAVVDGMVQILSDIKDWKVASNASYLIDSESFIKDNSLVEN</sequence>
<feature type="domain" description="Heavy metal binding" evidence="4">
    <location>
        <begin position="41"/>
        <end position="67"/>
    </location>
</feature>
<feature type="compositionally biased region" description="Low complexity" evidence="2">
    <location>
        <begin position="247"/>
        <end position="258"/>
    </location>
</feature>
<keyword evidence="3" id="KW-0732">Signal</keyword>
<gene>
    <name evidence="6" type="ORF">SAMN05660293_05650</name>
</gene>
<evidence type="ECO:0000313" key="7">
    <source>
        <dbReference type="Proteomes" id="UP000190897"/>
    </source>
</evidence>
<dbReference type="AlphaFoldDB" id="A0A1T5HIN7"/>
<accession>A0A1T5HIN7</accession>